<gene>
    <name evidence="1" type="ORF">DPEC_G00010640</name>
</gene>
<proteinExistence type="predicted"/>
<keyword evidence="2" id="KW-1185">Reference proteome</keyword>
<organism evidence="1 2">
    <name type="scientific">Dallia pectoralis</name>
    <name type="common">Alaska blackfish</name>
    <dbReference type="NCBI Taxonomy" id="75939"/>
    <lineage>
        <taxon>Eukaryota</taxon>
        <taxon>Metazoa</taxon>
        <taxon>Chordata</taxon>
        <taxon>Craniata</taxon>
        <taxon>Vertebrata</taxon>
        <taxon>Euteleostomi</taxon>
        <taxon>Actinopterygii</taxon>
        <taxon>Neopterygii</taxon>
        <taxon>Teleostei</taxon>
        <taxon>Protacanthopterygii</taxon>
        <taxon>Esociformes</taxon>
        <taxon>Umbridae</taxon>
        <taxon>Dallia</taxon>
    </lineage>
</organism>
<comment type="caution">
    <text evidence="1">The sequence shown here is derived from an EMBL/GenBank/DDBJ whole genome shotgun (WGS) entry which is preliminary data.</text>
</comment>
<name>A0ACC2HL63_DALPE</name>
<protein>
    <submittedName>
        <fullName evidence="1">Uncharacterized protein</fullName>
    </submittedName>
</protein>
<evidence type="ECO:0000313" key="1">
    <source>
        <dbReference type="EMBL" id="KAJ8016753.1"/>
    </source>
</evidence>
<dbReference type="Proteomes" id="UP001157502">
    <property type="component" value="Chromosome 1"/>
</dbReference>
<sequence length="268" mass="31283">MSAHAVRDSKYRDMSIQSTDDLPVLPLEVLEEMFLNVPPHQLVCVCRRVCRVWKEVVDSDSLWRERCRREGYQPCDGAKIPKDWRLFYFLCKKRRNLIKNPKADDGFSHWQIVKNGGDKWKIESVGVPLPDSTVQKLYLTSYQACSKLQLINLEKEGYSPVFMDNFQPDIVISDWFAPRWDCGSKYEICVKLLNVKKKSIVTFSPAPVIFEQWNDQTWEQMTHVFKNYGPGVRYIQFVHGGQDTQFWAGWYGIRVTNSSVEICPSVDR</sequence>
<accession>A0ACC2HL63</accession>
<dbReference type="EMBL" id="CM055728">
    <property type="protein sequence ID" value="KAJ8016753.1"/>
    <property type="molecule type" value="Genomic_DNA"/>
</dbReference>
<reference evidence="1" key="1">
    <citation type="submission" date="2021-05" db="EMBL/GenBank/DDBJ databases">
        <authorList>
            <person name="Pan Q."/>
            <person name="Jouanno E."/>
            <person name="Zahm M."/>
            <person name="Klopp C."/>
            <person name="Cabau C."/>
            <person name="Louis A."/>
            <person name="Berthelot C."/>
            <person name="Parey E."/>
            <person name="Roest Crollius H."/>
            <person name="Montfort J."/>
            <person name="Robinson-Rechavi M."/>
            <person name="Bouchez O."/>
            <person name="Lampietro C."/>
            <person name="Lopez Roques C."/>
            <person name="Donnadieu C."/>
            <person name="Postlethwait J."/>
            <person name="Bobe J."/>
            <person name="Dillon D."/>
            <person name="Chandos A."/>
            <person name="von Hippel F."/>
            <person name="Guiguen Y."/>
        </authorList>
    </citation>
    <scope>NUCLEOTIDE SEQUENCE</scope>
    <source>
        <strain evidence="1">YG-Jan2019</strain>
    </source>
</reference>
<evidence type="ECO:0000313" key="2">
    <source>
        <dbReference type="Proteomes" id="UP001157502"/>
    </source>
</evidence>